<name>A0A8W8LPB2_MAGGI</name>
<evidence type="ECO:0000313" key="2">
    <source>
        <dbReference type="Proteomes" id="UP000005408"/>
    </source>
</evidence>
<dbReference type="EnsemblMetazoa" id="G29002.2">
    <property type="protein sequence ID" value="G29002.2:cds"/>
    <property type="gene ID" value="G29002"/>
</dbReference>
<proteinExistence type="predicted"/>
<dbReference type="AlphaFoldDB" id="A0A8W8LPB2"/>
<dbReference type="EnsemblMetazoa" id="G29002.3">
    <property type="protein sequence ID" value="G29002.3:cds"/>
    <property type="gene ID" value="G29002"/>
</dbReference>
<evidence type="ECO:0000313" key="1">
    <source>
        <dbReference type="EnsemblMetazoa" id="G29002.1:cds"/>
    </source>
</evidence>
<keyword evidence="2" id="KW-1185">Reference proteome</keyword>
<accession>A0A8W8LPB2</accession>
<reference evidence="1" key="1">
    <citation type="submission" date="2022-08" db="UniProtKB">
        <authorList>
            <consortium name="EnsemblMetazoa"/>
        </authorList>
    </citation>
    <scope>IDENTIFICATION</scope>
    <source>
        <strain evidence="1">05x7-T-G4-1.051#20</strain>
    </source>
</reference>
<dbReference type="OrthoDB" id="6082730at2759"/>
<organism evidence="1 2">
    <name type="scientific">Magallana gigas</name>
    <name type="common">Pacific oyster</name>
    <name type="synonym">Crassostrea gigas</name>
    <dbReference type="NCBI Taxonomy" id="29159"/>
    <lineage>
        <taxon>Eukaryota</taxon>
        <taxon>Metazoa</taxon>
        <taxon>Spiralia</taxon>
        <taxon>Lophotrochozoa</taxon>
        <taxon>Mollusca</taxon>
        <taxon>Bivalvia</taxon>
        <taxon>Autobranchia</taxon>
        <taxon>Pteriomorphia</taxon>
        <taxon>Ostreida</taxon>
        <taxon>Ostreoidea</taxon>
        <taxon>Ostreidae</taxon>
        <taxon>Magallana</taxon>
    </lineage>
</organism>
<dbReference type="Proteomes" id="UP000005408">
    <property type="component" value="Unassembled WGS sequence"/>
</dbReference>
<protein>
    <submittedName>
        <fullName evidence="1">Uncharacterized protein</fullName>
    </submittedName>
</protein>
<dbReference type="EnsemblMetazoa" id="G29002.1">
    <property type="protein sequence ID" value="G29002.1:cds"/>
    <property type="gene ID" value="G29002"/>
</dbReference>
<sequence length="448" mass="50793">MADSDVNKTISVFDADSEVVYDESNKKRRLSDSSASPGCKRLCSVCENTPGSSDQAKNGSQQKSSGTVTDIISTESEDSQSVPGNCLIKVASLELPSRLSEWERKHIEKLNISIVHVPDTKPLDLIQCGETKNFEETEEINELKKYVQKSPIMGHLRSLDHLYTSFSKLSSESLWEMAPNDDEKVSMIPTWLPEHYMLWFYRFHCQAHNFSNQLYHILKRRENGCSVHESHMQALFEAFACMFGLKSGLSSVPCLEKETKRIMNLEISGAADIIFPYKMFSPFQEVKQGTQHPSVVAVCEVKKDSPKLNQSYSPLNGRTLTDDKINFENSAEQISSTTNKEASHHKTVMYLDDKIIGQHGGKLLFHFSDTIKNGKIFGLVVQETQVTFTMLEMSVEQYNDIVEGDVKHRSGDRPVLKVTKPYDYLKIQDRESIIEAFIKLAMLQRKIV</sequence>